<dbReference type="PANTHER" id="PTHR15081">
    <property type="entry name" value="NUCLEAR AUTOANTIGENIC SPERM PROTEIN NASP -RELATED"/>
    <property type="match status" value="1"/>
</dbReference>
<comment type="subcellular location">
    <subcellularLocation>
        <location evidence="1">Nucleus</location>
    </subcellularLocation>
</comment>
<evidence type="ECO:0000259" key="7">
    <source>
        <dbReference type="Pfam" id="PF10516"/>
    </source>
</evidence>
<evidence type="ECO:0000256" key="4">
    <source>
        <dbReference type="ARBA" id="ARBA00022803"/>
    </source>
</evidence>
<accession>A0AAD9I3V0</accession>
<dbReference type="Gene3D" id="1.25.40.10">
    <property type="entry name" value="Tetratricopeptide repeat domain"/>
    <property type="match status" value="2"/>
</dbReference>
<dbReference type="GO" id="GO:0005654">
    <property type="term" value="C:nucleoplasm"/>
    <property type="evidence" value="ECO:0007669"/>
    <property type="project" value="TreeGrafter"/>
</dbReference>
<dbReference type="SMART" id="SM00028">
    <property type="entry name" value="TPR"/>
    <property type="match status" value="2"/>
</dbReference>
<evidence type="ECO:0000256" key="3">
    <source>
        <dbReference type="ARBA" id="ARBA00022737"/>
    </source>
</evidence>
<dbReference type="SUPFAM" id="SSF48452">
    <property type="entry name" value="TPR-like"/>
    <property type="match status" value="1"/>
</dbReference>
<dbReference type="GO" id="GO:0034080">
    <property type="term" value="P:CENP-A containing chromatin assembly"/>
    <property type="evidence" value="ECO:0007669"/>
    <property type="project" value="TreeGrafter"/>
</dbReference>
<reference evidence="8" key="1">
    <citation type="journal article" date="2023" name="Mol. Plant Microbe Interact.">
        <title>Elucidating the Obligate Nature and Biological Capacity of an Invasive Fungal Corn Pathogen.</title>
        <authorList>
            <person name="MacCready J.S."/>
            <person name="Roggenkamp E.M."/>
            <person name="Gdanetz K."/>
            <person name="Chilvers M.I."/>
        </authorList>
    </citation>
    <scope>NUCLEOTIDE SEQUENCE</scope>
    <source>
        <strain evidence="8">PM02</strain>
    </source>
</reference>
<keyword evidence="5" id="KW-0539">Nucleus</keyword>
<gene>
    <name evidence="8" type="ORF">P8C59_004574</name>
</gene>
<dbReference type="InterPro" id="IPR051730">
    <property type="entry name" value="NASP-like"/>
</dbReference>
<sequence length="507" mass="54114">MADNAPSHDQPAALLDAPAAALTGATEAAPGPVAALKAEDAREASTGSGSGASTPFDLSPEQQEKSLKVTLADLSAKATALYAQKNYDEAVELYSAAAVMQAEMYGDMSPDNAEILFLYGRALFRVGQGKSDVLGGRAPDATKPKKKPKAKVAPAPATGAGETNGSAEKTDPTVKDATDAEPSAAEKKKEDLEAPKKPLFHFEGDENFYESEEDEDAGDAEYDVAEAGEEEDEEEEDDLGAAFEILDLSRVLFNKKLELLFNAKAEEDGKGKDVADTSAVAADSPEMVHIKERLADAHDLLAEISLENDRYPNAVTDFRESLRLKKERYPAESELIAEAHYKLSLALEFASVTASNEDGDGGKEMDQGLRDEAAKELEAAIHSTKLKLEYKEVELATLHNPEDNEMSRKAIAEVRDMLSEMNQRLEDLKKPPVDMEAALGGAMGANLLGTASPTEGSARLEEAKKNANDLSGLVRKKRKAEDGPVQEAASAGSKKAKTEDAEVAAAQ</sequence>
<feature type="compositionally biased region" description="Basic and acidic residues" evidence="6">
    <location>
        <begin position="168"/>
        <end position="204"/>
    </location>
</feature>
<dbReference type="PANTHER" id="PTHR15081:SF1">
    <property type="entry name" value="NUCLEAR AUTOANTIGENIC SPERM PROTEIN"/>
    <property type="match status" value="1"/>
</dbReference>
<dbReference type="InterPro" id="IPR019734">
    <property type="entry name" value="TPR_rpt"/>
</dbReference>
<keyword evidence="4" id="KW-0802">TPR repeat</keyword>
<feature type="region of interest" description="Disordered" evidence="6">
    <location>
        <begin position="130"/>
        <end position="238"/>
    </location>
</feature>
<feature type="compositionally biased region" description="Low complexity" evidence="6">
    <location>
        <begin position="44"/>
        <end position="54"/>
    </location>
</feature>
<feature type="region of interest" description="Disordered" evidence="6">
    <location>
        <begin position="448"/>
        <end position="507"/>
    </location>
</feature>
<feature type="compositionally biased region" description="Acidic residues" evidence="6">
    <location>
        <begin position="205"/>
        <end position="238"/>
    </location>
</feature>
<dbReference type="EMBL" id="JAQQPM010000003">
    <property type="protein sequence ID" value="KAK2070040.1"/>
    <property type="molecule type" value="Genomic_DNA"/>
</dbReference>
<evidence type="ECO:0000256" key="6">
    <source>
        <dbReference type="SAM" id="MobiDB-lite"/>
    </source>
</evidence>
<dbReference type="GO" id="GO:0006335">
    <property type="term" value="P:DNA replication-dependent chromatin assembly"/>
    <property type="evidence" value="ECO:0007669"/>
    <property type="project" value="TreeGrafter"/>
</dbReference>
<dbReference type="InterPro" id="IPR019544">
    <property type="entry name" value="Tetratricopeptide_SHNi-TPR_dom"/>
</dbReference>
<evidence type="ECO:0000313" key="9">
    <source>
        <dbReference type="Proteomes" id="UP001217918"/>
    </source>
</evidence>
<dbReference type="InterPro" id="IPR011990">
    <property type="entry name" value="TPR-like_helical_dom_sf"/>
</dbReference>
<dbReference type="Proteomes" id="UP001217918">
    <property type="component" value="Unassembled WGS sequence"/>
</dbReference>
<dbReference type="AlphaFoldDB" id="A0AAD9I3V0"/>
<proteinExistence type="inferred from homology"/>
<evidence type="ECO:0000256" key="2">
    <source>
        <dbReference type="ARBA" id="ARBA00008402"/>
    </source>
</evidence>
<protein>
    <recommendedName>
        <fullName evidence="7">Tetratricopeptide SHNi-TPR domain-containing protein</fullName>
    </recommendedName>
</protein>
<name>A0AAD9I3V0_9PEZI</name>
<evidence type="ECO:0000256" key="1">
    <source>
        <dbReference type="ARBA" id="ARBA00004123"/>
    </source>
</evidence>
<feature type="domain" description="Tetratricopeptide SHNi-TPR" evidence="7">
    <location>
        <begin position="295"/>
        <end position="332"/>
    </location>
</feature>
<dbReference type="Pfam" id="PF10516">
    <property type="entry name" value="SHNi-TPR"/>
    <property type="match status" value="1"/>
</dbReference>
<comment type="caution">
    <text evidence="8">The sequence shown here is derived from an EMBL/GenBank/DDBJ whole genome shotgun (WGS) entry which is preliminary data.</text>
</comment>
<keyword evidence="3" id="KW-0677">Repeat</keyword>
<dbReference type="GO" id="GO:0042393">
    <property type="term" value="F:histone binding"/>
    <property type="evidence" value="ECO:0007669"/>
    <property type="project" value="TreeGrafter"/>
</dbReference>
<organism evidence="8 9">
    <name type="scientific">Phyllachora maydis</name>
    <dbReference type="NCBI Taxonomy" id="1825666"/>
    <lineage>
        <taxon>Eukaryota</taxon>
        <taxon>Fungi</taxon>
        <taxon>Dikarya</taxon>
        <taxon>Ascomycota</taxon>
        <taxon>Pezizomycotina</taxon>
        <taxon>Sordariomycetes</taxon>
        <taxon>Sordariomycetidae</taxon>
        <taxon>Phyllachorales</taxon>
        <taxon>Phyllachoraceae</taxon>
        <taxon>Phyllachora</taxon>
    </lineage>
</organism>
<evidence type="ECO:0000313" key="8">
    <source>
        <dbReference type="EMBL" id="KAK2070040.1"/>
    </source>
</evidence>
<feature type="compositionally biased region" description="Basic and acidic residues" evidence="6">
    <location>
        <begin position="458"/>
        <end position="467"/>
    </location>
</feature>
<comment type="similarity">
    <text evidence="2">Belongs to the NASP family.</text>
</comment>
<keyword evidence="9" id="KW-1185">Reference proteome</keyword>
<evidence type="ECO:0000256" key="5">
    <source>
        <dbReference type="ARBA" id="ARBA00023242"/>
    </source>
</evidence>
<feature type="region of interest" description="Disordered" evidence="6">
    <location>
        <begin position="31"/>
        <end position="65"/>
    </location>
</feature>